<gene>
    <name evidence="2" type="ORF">ABOZ73_04105</name>
</gene>
<dbReference type="EMBL" id="CP158375">
    <property type="protein sequence ID" value="XDO97612.1"/>
    <property type="molecule type" value="Genomic_DNA"/>
</dbReference>
<accession>A0AB39KVJ5</accession>
<name>A0AB39KVJ5_9CAUL</name>
<proteinExistence type="predicted"/>
<dbReference type="SUPFAM" id="SSF56112">
    <property type="entry name" value="Protein kinase-like (PK-like)"/>
    <property type="match status" value="1"/>
</dbReference>
<dbReference type="Pfam" id="PF01636">
    <property type="entry name" value="APH"/>
    <property type="match status" value="1"/>
</dbReference>
<evidence type="ECO:0000259" key="1">
    <source>
        <dbReference type="Pfam" id="PF01636"/>
    </source>
</evidence>
<dbReference type="Pfam" id="PF13671">
    <property type="entry name" value="AAA_33"/>
    <property type="match status" value="1"/>
</dbReference>
<dbReference type="Gene3D" id="3.90.1200.10">
    <property type="match status" value="1"/>
</dbReference>
<dbReference type="InterPro" id="IPR052732">
    <property type="entry name" value="Cell-binding_unc_protein"/>
</dbReference>
<dbReference type="InterPro" id="IPR002575">
    <property type="entry name" value="Aminoglycoside_PTrfase"/>
</dbReference>
<dbReference type="PANTHER" id="PTHR43883">
    <property type="entry name" value="SLR0207 PROTEIN"/>
    <property type="match status" value="1"/>
</dbReference>
<dbReference type="PANTHER" id="PTHR43883:SF1">
    <property type="entry name" value="GLUCONOKINASE"/>
    <property type="match status" value="1"/>
</dbReference>
<dbReference type="InterPro" id="IPR011009">
    <property type="entry name" value="Kinase-like_dom_sf"/>
</dbReference>
<dbReference type="Gene3D" id="3.40.50.300">
    <property type="entry name" value="P-loop containing nucleotide triphosphate hydrolases"/>
    <property type="match status" value="1"/>
</dbReference>
<dbReference type="SUPFAM" id="SSF52540">
    <property type="entry name" value="P-loop containing nucleoside triphosphate hydrolases"/>
    <property type="match status" value="1"/>
</dbReference>
<evidence type="ECO:0000313" key="2">
    <source>
        <dbReference type="EMBL" id="XDO97612.1"/>
    </source>
</evidence>
<sequence length="500" mass="54349">MTTPSELAHEADIAQWFGAKAERVIETSCARVFLLGDSAWKVKRPVDFGFLNYSTLELRRWALERELTFNRAAASDIYRQVTPIVRLADGSLALGGEGEVVEHALEMRRFDEHAVLSAQPWAIDDQVEESLGRTIAAFHLSSDLRPKGGGVDALGYTIRSNASLLTGLGPRLGQSAVARLVAETDRAFAAQGDLLNARAGQGFARHCHGDLHLGNILLEDGRPILFDCIEFNDVLSDIDVQYDLAFLLMDLDFRRRRDAANRVMNAYLDEAARSFGDALFSGLSALPLMLSVRAAVRCHVQAYSDDDEAARAYLATALAHLEPKRTGLVAVGGLSGSGKSTFARAAAPGLGVAPGAVVLRSDELRKRLWGAAPLQKLPPEAYTQEFGAKVYARLFEEAALLLATGSSVVLDAVFLRPEERQQAADLAMRAGVPFQGVWLQAPAELLRQRVDARTGDASDADVRVLEAQLTRDPGVLDAWKRIQSDAAFEGEAKALAEMLR</sequence>
<organism evidence="2">
    <name type="scientific">Caulobacter sp. 73W</name>
    <dbReference type="NCBI Taxonomy" id="3161137"/>
    <lineage>
        <taxon>Bacteria</taxon>
        <taxon>Pseudomonadati</taxon>
        <taxon>Pseudomonadota</taxon>
        <taxon>Alphaproteobacteria</taxon>
        <taxon>Caulobacterales</taxon>
        <taxon>Caulobacteraceae</taxon>
        <taxon>Caulobacter</taxon>
    </lineage>
</organism>
<dbReference type="AlphaFoldDB" id="A0AB39KVJ5"/>
<feature type="domain" description="Aminoglycoside phosphotransferase" evidence="1">
    <location>
        <begin position="83"/>
        <end position="271"/>
    </location>
</feature>
<reference evidence="2" key="1">
    <citation type="submission" date="2024-06" db="EMBL/GenBank/DDBJ databases">
        <title>Caulobacter inopinatus, sp. nov.</title>
        <authorList>
            <person name="Donachie S.P."/>
        </authorList>
    </citation>
    <scope>NUCLEOTIDE SEQUENCE</scope>
    <source>
        <strain evidence="2">73W</strain>
    </source>
</reference>
<protein>
    <submittedName>
        <fullName evidence="2">AAA family ATPase</fullName>
    </submittedName>
</protein>
<dbReference type="RefSeq" id="WP_369060956.1">
    <property type="nucleotide sequence ID" value="NZ_CP158375.1"/>
</dbReference>
<dbReference type="InterPro" id="IPR027417">
    <property type="entry name" value="P-loop_NTPase"/>
</dbReference>